<feature type="domain" description="Glycosyl transferase family 1" evidence="2">
    <location>
        <begin position="166"/>
        <end position="323"/>
    </location>
</feature>
<dbReference type="Pfam" id="PF00534">
    <property type="entry name" value="Glycos_transf_1"/>
    <property type="match status" value="1"/>
</dbReference>
<dbReference type="PANTHER" id="PTHR46401">
    <property type="entry name" value="GLYCOSYLTRANSFERASE WBBK-RELATED"/>
    <property type="match status" value="1"/>
</dbReference>
<evidence type="ECO:0000259" key="3">
    <source>
        <dbReference type="Pfam" id="PF13439"/>
    </source>
</evidence>
<name>A0A1H3FG11_9BACT</name>
<organism evidence="4 5">
    <name type="scientific">Acetomicrobium thermoterrenum DSM 13490</name>
    <dbReference type="NCBI Taxonomy" id="1120987"/>
    <lineage>
        <taxon>Bacteria</taxon>
        <taxon>Thermotogati</taxon>
        <taxon>Synergistota</taxon>
        <taxon>Synergistia</taxon>
        <taxon>Synergistales</taxon>
        <taxon>Acetomicrobiaceae</taxon>
        <taxon>Acetomicrobium</taxon>
    </lineage>
</organism>
<feature type="domain" description="Glycosyltransferase subfamily 4-like N-terminal" evidence="3">
    <location>
        <begin position="81"/>
        <end position="150"/>
    </location>
</feature>
<dbReference type="CDD" id="cd03809">
    <property type="entry name" value="GT4_MtfB-like"/>
    <property type="match status" value="1"/>
</dbReference>
<sequence>MTFLNKICINTRVLSSSLSGVQRYTLELLDRLQSELQPIAPKKPLHGIAGHIWEQFVLPTRLKGNLLFSPSNTGPLIVERQVVTIHDITPLDHPEWLNPMFARWYQFLIPRLVHKAQKVIAVSEFTKSRICDVASLKPNKVIVIYNGIDERFRPKSFEEIDQVKDALGIADFRYILTVATIEPRKNLQRLLEAWSTICSRLPRDVWLVVAGAKGKDIIFKNTSLDKLPPKVCMPGYVPDEYLPTLYSGAIALVYVSLYEGFGLPPLEAMACGTPVLTSNVTSIPEVVGDAALTVDPYDIDAIAEGIKRLVEDNNLRKELSQKGLARAKLFSWDRTAEVTWSVLKEAATCDGQFGGNIHID</sequence>
<reference evidence="5" key="1">
    <citation type="submission" date="2016-10" db="EMBL/GenBank/DDBJ databases">
        <authorList>
            <person name="Varghese N."/>
            <person name="Submissions S."/>
        </authorList>
    </citation>
    <scope>NUCLEOTIDE SEQUENCE [LARGE SCALE GENOMIC DNA]</scope>
    <source>
        <strain evidence="5">DSM 13490</strain>
    </source>
</reference>
<evidence type="ECO:0000256" key="1">
    <source>
        <dbReference type="ARBA" id="ARBA00022679"/>
    </source>
</evidence>
<dbReference type="Proteomes" id="UP000199266">
    <property type="component" value="Unassembled WGS sequence"/>
</dbReference>
<protein>
    <submittedName>
        <fullName evidence="4">Glycosyltransferase Family 4</fullName>
    </submittedName>
</protein>
<dbReference type="Pfam" id="PF13439">
    <property type="entry name" value="Glyco_transf_4"/>
    <property type="match status" value="1"/>
</dbReference>
<accession>A0A1H3FG11</accession>
<dbReference type="FunFam" id="3.40.50.2000:FF:000119">
    <property type="entry name" value="Glycosyl transferase group 1"/>
    <property type="match status" value="1"/>
</dbReference>
<dbReference type="SUPFAM" id="SSF53756">
    <property type="entry name" value="UDP-Glycosyltransferase/glycogen phosphorylase"/>
    <property type="match status" value="1"/>
</dbReference>
<gene>
    <name evidence="4" type="ORF">SAMN03080603_01071</name>
</gene>
<dbReference type="GO" id="GO:0016757">
    <property type="term" value="F:glycosyltransferase activity"/>
    <property type="evidence" value="ECO:0007669"/>
    <property type="project" value="InterPro"/>
</dbReference>
<dbReference type="AlphaFoldDB" id="A0A1H3FG11"/>
<evidence type="ECO:0000313" key="4">
    <source>
        <dbReference type="EMBL" id="SDX89931.1"/>
    </source>
</evidence>
<keyword evidence="5" id="KW-1185">Reference proteome</keyword>
<dbReference type="Gene3D" id="3.40.50.2000">
    <property type="entry name" value="Glycogen Phosphorylase B"/>
    <property type="match status" value="2"/>
</dbReference>
<proteinExistence type="predicted"/>
<dbReference type="InterPro" id="IPR001296">
    <property type="entry name" value="Glyco_trans_1"/>
</dbReference>
<evidence type="ECO:0000313" key="5">
    <source>
        <dbReference type="Proteomes" id="UP000199266"/>
    </source>
</evidence>
<dbReference type="GO" id="GO:0009103">
    <property type="term" value="P:lipopolysaccharide biosynthetic process"/>
    <property type="evidence" value="ECO:0007669"/>
    <property type="project" value="TreeGrafter"/>
</dbReference>
<dbReference type="EMBL" id="FNPD01000005">
    <property type="protein sequence ID" value="SDX89931.1"/>
    <property type="molecule type" value="Genomic_DNA"/>
</dbReference>
<keyword evidence="1 4" id="KW-0808">Transferase</keyword>
<dbReference type="InterPro" id="IPR028098">
    <property type="entry name" value="Glyco_trans_4-like_N"/>
</dbReference>
<evidence type="ECO:0000259" key="2">
    <source>
        <dbReference type="Pfam" id="PF00534"/>
    </source>
</evidence>
<dbReference type="PANTHER" id="PTHR46401:SF2">
    <property type="entry name" value="GLYCOSYLTRANSFERASE WBBK-RELATED"/>
    <property type="match status" value="1"/>
</dbReference>